<dbReference type="Gene3D" id="3.10.450.50">
    <property type="match status" value="1"/>
</dbReference>
<evidence type="ECO:0000313" key="2">
    <source>
        <dbReference type="Proteomes" id="UP000465778"/>
    </source>
</evidence>
<sequence>MEFLKKIESALLSEDPFVQQYAVTILKDSYLATEDTLLIALDAYDKGRTDLFPASILPHIDFMPIDEKGMQEIMSRLDIEHEHLIYFLRLAANAPVELQLKYKEKMPYVNKNYYKVLEEIKQSETPELHQQLQSVIVQLESNYFNGSLFKLGKQMLRELLLRNEISEEGTVNNLRSFIQDHSFIPYDGIYKIFLAGELRLDSLVPDLIMILKKKENVAVEEAAKALIKIGTPAVVKAVEEAALHENACFFAIDILAKIKSSEAEAALLRLFNETDRTDIKTVVSDALCQQLSVKGIPLVESLLKTGFDSSILDLKESFYANVKINGINHPLSDELKRRLKKEVEKQRVIQERMDAGLIPLNKSPELKVGRNDPCPCGSGKKFKKCCL</sequence>
<evidence type="ECO:0000313" key="1">
    <source>
        <dbReference type="EMBL" id="KAF0825112.1"/>
    </source>
</evidence>
<dbReference type="Proteomes" id="UP000465778">
    <property type="component" value="Unassembled WGS sequence"/>
</dbReference>
<organism evidence="1 2">
    <name type="scientific">Cytobacillus firmus</name>
    <name type="common">Bacillus firmus</name>
    <dbReference type="NCBI Taxonomy" id="1399"/>
    <lineage>
        <taxon>Bacteria</taxon>
        <taxon>Bacillati</taxon>
        <taxon>Bacillota</taxon>
        <taxon>Bacilli</taxon>
        <taxon>Bacillales</taxon>
        <taxon>Bacillaceae</taxon>
        <taxon>Cytobacillus</taxon>
    </lineage>
</organism>
<gene>
    <name evidence="1" type="ORF">KIS1582_1125</name>
</gene>
<dbReference type="PANTHER" id="PTHR33747">
    <property type="entry name" value="UPF0225 PROTEIN SCO1677"/>
    <property type="match status" value="1"/>
</dbReference>
<accession>A0A800NDV7</accession>
<protein>
    <recommendedName>
        <fullName evidence="3">SEC-C motif-containing protein</fullName>
    </recommendedName>
</protein>
<dbReference type="InterPro" id="IPR004027">
    <property type="entry name" value="SEC_C_motif"/>
</dbReference>
<comment type="caution">
    <text evidence="1">The sequence shown here is derived from an EMBL/GenBank/DDBJ whole genome shotgun (WGS) entry which is preliminary data.</text>
</comment>
<evidence type="ECO:0008006" key="3">
    <source>
        <dbReference type="Google" id="ProtNLM"/>
    </source>
</evidence>
<reference evidence="1 2" key="1">
    <citation type="journal article" date="2020" name="G3 (Bethesda)">
        <title>Whole Genome Sequencing and Comparative Genomics of Two Nematicidal Bacillus Strains Reveals a Wide Range of Possible Virulence Factors.</title>
        <authorList>
            <person name="Susic N."/>
            <person name="Janezic S."/>
            <person name="Rupnik M."/>
            <person name="Geric Stare B."/>
        </authorList>
    </citation>
    <scope>NUCLEOTIDE SEQUENCE [LARGE SCALE GENOMIC DNA]</scope>
    <source>
        <strain evidence="1 2">I-1582</strain>
    </source>
</reference>
<dbReference type="EMBL" id="VDEM01000007">
    <property type="protein sequence ID" value="KAF0825112.1"/>
    <property type="molecule type" value="Genomic_DNA"/>
</dbReference>
<dbReference type="Pfam" id="PF02810">
    <property type="entry name" value="SEC-C"/>
    <property type="match status" value="1"/>
</dbReference>
<name>A0A800NDV7_CYTFI</name>
<dbReference type="PANTHER" id="PTHR33747:SF1">
    <property type="entry name" value="ADENYLATE CYCLASE-ASSOCIATED CAP C-TERMINAL DOMAIN-CONTAINING PROTEIN"/>
    <property type="match status" value="1"/>
</dbReference>
<dbReference type="AlphaFoldDB" id="A0A800NDV7"/>
<proteinExistence type="predicted"/>
<dbReference type="SUPFAM" id="SSF103642">
    <property type="entry name" value="Sec-C motif"/>
    <property type="match status" value="1"/>
</dbReference>